<name>A0AAD7BIH2_9AGAR</name>
<keyword evidence="1" id="KW-0732">Signal</keyword>
<sequence length="100" mass="9738">MRPSTRASLILLAFFAAQAQAAPNVAQRQVAVQCPPSDKGGVALTSSEGADAGSPGLVTCTYGTTATGGAGPCTFFPANGSFSSGSSQCPAGIAQDPSAT</sequence>
<dbReference type="EMBL" id="JARKIF010000015">
    <property type="protein sequence ID" value="KAJ7622232.1"/>
    <property type="molecule type" value="Genomic_DNA"/>
</dbReference>
<evidence type="ECO:0000256" key="1">
    <source>
        <dbReference type="SAM" id="SignalP"/>
    </source>
</evidence>
<feature type="chain" id="PRO_5042094346" evidence="1">
    <location>
        <begin position="22"/>
        <end position="100"/>
    </location>
</feature>
<organism evidence="2 3">
    <name type="scientific">Roridomyces roridus</name>
    <dbReference type="NCBI Taxonomy" id="1738132"/>
    <lineage>
        <taxon>Eukaryota</taxon>
        <taxon>Fungi</taxon>
        <taxon>Dikarya</taxon>
        <taxon>Basidiomycota</taxon>
        <taxon>Agaricomycotina</taxon>
        <taxon>Agaricomycetes</taxon>
        <taxon>Agaricomycetidae</taxon>
        <taxon>Agaricales</taxon>
        <taxon>Marasmiineae</taxon>
        <taxon>Mycenaceae</taxon>
        <taxon>Roridomyces</taxon>
    </lineage>
</organism>
<dbReference type="AlphaFoldDB" id="A0AAD7BIH2"/>
<comment type="caution">
    <text evidence="2">The sequence shown here is derived from an EMBL/GenBank/DDBJ whole genome shotgun (WGS) entry which is preliminary data.</text>
</comment>
<protein>
    <submittedName>
        <fullName evidence="2">Uncharacterized protein</fullName>
    </submittedName>
</protein>
<dbReference type="Proteomes" id="UP001221142">
    <property type="component" value="Unassembled WGS sequence"/>
</dbReference>
<accession>A0AAD7BIH2</accession>
<gene>
    <name evidence="2" type="ORF">FB45DRAFT_870445</name>
</gene>
<reference evidence="2" key="1">
    <citation type="submission" date="2023-03" db="EMBL/GenBank/DDBJ databases">
        <title>Massive genome expansion in bonnet fungi (Mycena s.s.) driven by repeated elements and novel gene families across ecological guilds.</title>
        <authorList>
            <consortium name="Lawrence Berkeley National Laboratory"/>
            <person name="Harder C.B."/>
            <person name="Miyauchi S."/>
            <person name="Viragh M."/>
            <person name="Kuo A."/>
            <person name="Thoen E."/>
            <person name="Andreopoulos B."/>
            <person name="Lu D."/>
            <person name="Skrede I."/>
            <person name="Drula E."/>
            <person name="Henrissat B."/>
            <person name="Morin E."/>
            <person name="Kohler A."/>
            <person name="Barry K."/>
            <person name="LaButti K."/>
            <person name="Morin E."/>
            <person name="Salamov A."/>
            <person name="Lipzen A."/>
            <person name="Mereny Z."/>
            <person name="Hegedus B."/>
            <person name="Baldrian P."/>
            <person name="Stursova M."/>
            <person name="Weitz H."/>
            <person name="Taylor A."/>
            <person name="Grigoriev I.V."/>
            <person name="Nagy L.G."/>
            <person name="Martin F."/>
            <person name="Kauserud H."/>
        </authorList>
    </citation>
    <scope>NUCLEOTIDE SEQUENCE</scope>
    <source>
        <strain evidence="2">9284</strain>
    </source>
</reference>
<keyword evidence="3" id="KW-1185">Reference proteome</keyword>
<proteinExistence type="predicted"/>
<feature type="signal peptide" evidence="1">
    <location>
        <begin position="1"/>
        <end position="21"/>
    </location>
</feature>
<evidence type="ECO:0000313" key="2">
    <source>
        <dbReference type="EMBL" id="KAJ7622232.1"/>
    </source>
</evidence>
<evidence type="ECO:0000313" key="3">
    <source>
        <dbReference type="Proteomes" id="UP001221142"/>
    </source>
</evidence>